<feature type="transmembrane region" description="Helical" evidence="5">
    <location>
        <begin position="12"/>
        <end position="30"/>
    </location>
</feature>
<feature type="transmembrane region" description="Helical" evidence="5">
    <location>
        <begin position="216"/>
        <end position="233"/>
    </location>
</feature>
<evidence type="ECO:0000256" key="2">
    <source>
        <dbReference type="ARBA" id="ARBA00022692"/>
    </source>
</evidence>
<dbReference type="Proteomes" id="UP000708208">
    <property type="component" value="Unassembled WGS sequence"/>
</dbReference>
<keyword evidence="4 5" id="KW-0472">Membrane</keyword>
<gene>
    <name evidence="7" type="ORF">AFUS01_LOCUS26547</name>
</gene>
<evidence type="ECO:0000256" key="4">
    <source>
        <dbReference type="ARBA" id="ARBA00023136"/>
    </source>
</evidence>
<organism evidence="7 8">
    <name type="scientific">Allacma fusca</name>
    <dbReference type="NCBI Taxonomy" id="39272"/>
    <lineage>
        <taxon>Eukaryota</taxon>
        <taxon>Metazoa</taxon>
        <taxon>Ecdysozoa</taxon>
        <taxon>Arthropoda</taxon>
        <taxon>Hexapoda</taxon>
        <taxon>Collembola</taxon>
        <taxon>Symphypleona</taxon>
        <taxon>Sminthuridae</taxon>
        <taxon>Allacma</taxon>
    </lineage>
</organism>
<feature type="non-terminal residue" evidence="7">
    <location>
        <position position="1"/>
    </location>
</feature>
<sequence>EDRLRGLLSNTLALFIVLGILFSYCVGAGLSWKNLSLVNAVVPIIFGAGMFFQPESPRYLLSKGRDKEARVALKRLRGADSLDQIDPEIRIIQASIDEANSQSASFQDLLAGPVLKPTGICLMLMFLQQFGGINAVNFYCVAIFRDAGTGIDDNVSAIMVALVQLVFAFVSTLLVERVGRRPLLMISEFGMGACLVALGAYFYIKENDEEKASSLGWLPLTSLLLYMVAYILGSGPLPWTLMGELL</sequence>
<dbReference type="AlphaFoldDB" id="A0A8J2KLZ5"/>
<protein>
    <recommendedName>
        <fullName evidence="6">Major facilitator superfamily (MFS) profile domain-containing protein</fullName>
    </recommendedName>
</protein>
<dbReference type="InterPro" id="IPR020846">
    <property type="entry name" value="MFS_dom"/>
</dbReference>
<evidence type="ECO:0000256" key="5">
    <source>
        <dbReference type="SAM" id="Phobius"/>
    </source>
</evidence>
<dbReference type="Pfam" id="PF00083">
    <property type="entry name" value="Sugar_tr"/>
    <property type="match status" value="1"/>
</dbReference>
<keyword evidence="2 5" id="KW-0812">Transmembrane</keyword>
<keyword evidence="3 5" id="KW-1133">Transmembrane helix</keyword>
<evidence type="ECO:0000313" key="7">
    <source>
        <dbReference type="EMBL" id="CAG7815901.1"/>
    </source>
</evidence>
<dbReference type="InterPro" id="IPR005828">
    <property type="entry name" value="MFS_sugar_transport-like"/>
</dbReference>
<evidence type="ECO:0000256" key="3">
    <source>
        <dbReference type="ARBA" id="ARBA00022989"/>
    </source>
</evidence>
<feature type="transmembrane region" description="Helical" evidence="5">
    <location>
        <begin position="182"/>
        <end position="204"/>
    </location>
</feature>
<feature type="transmembrane region" description="Helical" evidence="5">
    <location>
        <begin position="36"/>
        <end position="53"/>
    </location>
</feature>
<keyword evidence="8" id="KW-1185">Reference proteome</keyword>
<proteinExistence type="predicted"/>
<feature type="domain" description="Major facilitator superfamily (MFS) profile" evidence="6">
    <location>
        <begin position="1"/>
        <end position="246"/>
    </location>
</feature>
<comment type="subcellular location">
    <subcellularLocation>
        <location evidence="1">Membrane</location>
        <topology evidence="1">Multi-pass membrane protein</topology>
    </subcellularLocation>
</comment>
<feature type="transmembrane region" description="Helical" evidence="5">
    <location>
        <begin position="120"/>
        <end position="144"/>
    </location>
</feature>
<accession>A0A8J2KLZ5</accession>
<dbReference type="GO" id="GO:0016020">
    <property type="term" value="C:membrane"/>
    <property type="evidence" value="ECO:0007669"/>
    <property type="project" value="UniProtKB-SubCell"/>
</dbReference>
<dbReference type="PROSITE" id="PS50850">
    <property type="entry name" value="MFS"/>
    <property type="match status" value="1"/>
</dbReference>
<evidence type="ECO:0000256" key="1">
    <source>
        <dbReference type="ARBA" id="ARBA00004141"/>
    </source>
</evidence>
<dbReference type="OrthoDB" id="6612291at2759"/>
<evidence type="ECO:0000259" key="6">
    <source>
        <dbReference type="PROSITE" id="PS50850"/>
    </source>
</evidence>
<dbReference type="EMBL" id="CAJVCH010355830">
    <property type="protein sequence ID" value="CAG7815901.1"/>
    <property type="molecule type" value="Genomic_DNA"/>
</dbReference>
<dbReference type="PANTHER" id="PTHR48021">
    <property type="match status" value="1"/>
</dbReference>
<dbReference type="PANTHER" id="PTHR48021:SF1">
    <property type="entry name" value="GH07001P-RELATED"/>
    <property type="match status" value="1"/>
</dbReference>
<dbReference type="GO" id="GO:0022857">
    <property type="term" value="F:transmembrane transporter activity"/>
    <property type="evidence" value="ECO:0007669"/>
    <property type="project" value="InterPro"/>
</dbReference>
<comment type="caution">
    <text evidence="7">The sequence shown here is derived from an EMBL/GenBank/DDBJ whole genome shotgun (WGS) entry which is preliminary data.</text>
</comment>
<reference evidence="7" key="1">
    <citation type="submission" date="2021-06" db="EMBL/GenBank/DDBJ databases">
        <authorList>
            <person name="Hodson N. C."/>
            <person name="Mongue J. A."/>
            <person name="Jaron S. K."/>
        </authorList>
    </citation>
    <scope>NUCLEOTIDE SEQUENCE</scope>
</reference>
<name>A0A8J2KLZ5_9HEXA</name>
<dbReference type="InterPro" id="IPR050549">
    <property type="entry name" value="MFS_Trehalose_Transporter"/>
</dbReference>
<feature type="transmembrane region" description="Helical" evidence="5">
    <location>
        <begin position="156"/>
        <end position="175"/>
    </location>
</feature>
<feature type="non-terminal residue" evidence="7">
    <location>
        <position position="246"/>
    </location>
</feature>
<evidence type="ECO:0000313" key="8">
    <source>
        <dbReference type="Proteomes" id="UP000708208"/>
    </source>
</evidence>